<comment type="subcellular location">
    <subcellularLocation>
        <location evidence="1">Cell membrane</location>
        <topology evidence="1">Multi-pass membrane protein</topology>
    </subcellularLocation>
</comment>
<evidence type="ECO:0000256" key="6">
    <source>
        <dbReference type="SAM" id="Phobius"/>
    </source>
</evidence>
<dbReference type="RefSeq" id="WP_051986975.1">
    <property type="nucleotide sequence ID" value="NZ_JACOOO010000004.1"/>
</dbReference>
<organism evidence="8 9">
    <name type="scientific">Clostridium hominis</name>
    <dbReference type="NCBI Taxonomy" id="2763036"/>
    <lineage>
        <taxon>Bacteria</taxon>
        <taxon>Bacillati</taxon>
        <taxon>Bacillota</taxon>
        <taxon>Clostridia</taxon>
        <taxon>Eubacteriales</taxon>
        <taxon>Clostridiaceae</taxon>
        <taxon>Clostridium</taxon>
    </lineage>
</organism>
<dbReference type="InterPro" id="IPR051791">
    <property type="entry name" value="Pra-immunoreactive"/>
</dbReference>
<feature type="transmembrane region" description="Helical" evidence="6">
    <location>
        <begin position="28"/>
        <end position="50"/>
    </location>
</feature>
<evidence type="ECO:0000256" key="5">
    <source>
        <dbReference type="ARBA" id="ARBA00023136"/>
    </source>
</evidence>
<evidence type="ECO:0000259" key="7">
    <source>
        <dbReference type="Pfam" id="PF06271"/>
    </source>
</evidence>
<evidence type="ECO:0000256" key="2">
    <source>
        <dbReference type="ARBA" id="ARBA00022475"/>
    </source>
</evidence>
<dbReference type="InterPro" id="IPR010432">
    <property type="entry name" value="RDD"/>
</dbReference>
<keyword evidence="4 6" id="KW-1133">Transmembrane helix</keyword>
<evidence type="ECO:0000313" key="8">
    <source>
        <dbReference type="EMBL" id="MBC5627902.1"/>
    </source>
</evidence>
<feature type="transmembrane region" description="Helical" evidence="6">
    <location>
        <begin position="70"/>
        <end position="89"/>
    </location>
</feature>
<accession>A0ABR7D931</accession>
<gene>
    <name evidence="8" type="ORF">H8S20_03250</name>
</gene>
<sequence length="195" mass="21335">MAKNKKMTLKDKLMAYTQIKKVSKVKRAIAFFADWYISTLLAGIPLLYMYSVQSGSTEVPASLTQFSGNLGIIAGLVGIVIITLYYVVVPLKFNKGQTLAKSILGVKIVQNDGSEVTAKNLIKREVVGVMLIEAGLVSSSKYLREMLLIAGMDSIYRILAIVAIVIPFISIVIMMFNKESKMIHDIIGGTKVVNA</sequence>
<keyword evidence="2" id="KW-1003">Cell membrane</keyword>
<keyword evidence="3 6" id="KW-0812">Transmembrane</keyword>
<evidence type="ECO:0000256" key="3">
    <source>
        <dbReference type="ARBA" id="ARBA00022692"/>
    </source>
</evidence>
<evidence type="ECO:0000313" key="9">
    <source>
        <dbReference type="Proteomes" id="UP000596929"/>
    </source>
</evidence>
<feature type="domain" description="RDD" evidence="7">
    <location>
        <begin position="25"/>
        <end position="189"/>
    </location>
</feature>
<feature type="transmembrane region" description="Helical" evidence="6">
    <location>
        <begin position="155"/>
        <end position="176"/>
    </location>
</feature>
<comment type="caution">
    <text evidence="8">The sequence shown here is derived from an EMBL/GenBank/DDBJ whole genome shotgun (WGS) entry which is preliminary data.</text>
</comment>
<protein>
    <submittedName>
        <fullName evidence="8">RDD family protein</fullName>
    </submittedName>
</protein>
<evidence type="ECO:0000256" key="1">
    <source>
        <dbReference type="ARBA" id="ARBA00004651"/>
    </source>
</evidence>
<keyword evidence="5 6" id="KW-0472">Membrane</keyword>
<proteinExistence type="predicted"/>
<evidence type="ECO:0000256" key="4">
    <source>
        <dbReference type="ARBA" id="ARBA00022989"/>
    </source>
</evidence>
<name>A0ABR7D931_9CLOT</name>
<dbReference type="EMBL" id="JACOOO010000004">
    <property type="protein sequence ID" value="MBC5627902.1"/>
    <property type="molecule type" value="Genomic_DNA"/>
</dbReference>
<dbReference type="Pfam" id="PF06271">
    <property type="entry name" value="RDD"/>
    <property type="match status" value="1"/>
</dbReference>
<keyword evidence="9" id="KW-1185">Reference proteome</keyword>
<reference evidence="8 9" key="1">
    <citation type="submission" date="2020-08" db="EMBL/GenBank/DDBJ databases">
        <title>Genome public.</title>
        <authorList>
            <person name="Liu C."/>
            <person name="Sun Q."/>
        </authorList>
    </citation>
    <scope>NUCLEOTIDE SEQUENCE [LARGE SCALE GENOMIC DNA]</scope>
    <source>
        <strain evidence="8 9">NSJ-6</strain>
    </source>
</reference>
<dbReference type="PANTHER" id="PTHR36115">
    <property type="entry name" value="PROLINE-RICH ANTIGEN HOMOLOG-RELATED"/>
    <property type="match status" value="1"/>
</dbReference>
<dbReference type="Proteomes" id="UP000596929">
    <property type="component" value="Unassembled WGS sequence"/>
</dbReference>